<proteinExistence type="predicted"/>
<sequence>MSVTSSAKRRHTIERTLSKSLCHTEGNDRSILCFAVLRLNLDTQFLFMLGQEKAFKWSIPTVEGSLACFKQRGYMVSFRQSCGSPDPLPLPLVISSITLHITHDELLEAAGEGVGYNVDQVS</sequence>
<name>A0AAD8HI30_9APIA</name>
<evidence type="ECO:0000313" key="2">
    <source>
        <dbReference type="Proteomes" id="UP001237642"/>
    </source>
</evidence>
<evidence type="ECO:0000313" key="1">
    <source>
        <dbReference type="EMBL" id="KAK1366809.1"/>
    </source>
</evidence>
<dbReference type="Proteomes" id="UP001237642">
    <property type="component" value="Unassembled WGS sequence"/>
</dbReference>
<organism evidence="1 2">
    <name type="scientific">Heracleum sosnowskyi</name>
    <dbReference type="NCBI Taxonomy" id="360622"/>
    <lineage>
        <taxon>Eukaryota</taxon>
        <taxon>Viridiplantae</taxon>
        <taxon>Streptophyta</taxon>
        <taxon>Embryophyta</taxon>
        <taxon>Tracheophyta</taxon>
        <taxon>Spermatophyta</taxon>
        <taxon>Magnoliopsida</taxon>
        <taxon>eudicotyledons</taxon>
        <taxon>Gunneridae</taxon>
        <taxon>Pentapetalae</taxon>
        <taxon>asterids</taxon>
        <taxon>campanulids</taxon>
        <taxon>Apiales</taxon>
        <taxon>Apiaceae</taxon>
        <taxon>Apioideae</taxon>
        <taxon>apioid superclade</taxon>
        <taxon>Tordylieae</taxon>
        <taxon>Tordyliinae</taxon>
        <taxon>Heracleum</taxon>
    </lineage>
</organism>
<reference evidence="1" key="1">
    <citation type="submission" date="2023-02" db="EMBL/GenBank/DDBJ databases">
        <title>Genome of toxic invasive species Heracleum sosnowskyi carries increased number of genes despite the absence of recent whole-genome duplications.</title>
        <authorList>
            <person name="Schelkunov M."/>
            <person name="Shtratnikova V."/>
            <person name="Makarenko M."/>
            <person name="Klepikova A."/>
            <person name="Omelchenko D."/>
            <person name="Novikova G."/>
            <person name="Obukhova E."/>
            <person name="Bogdanov V."/>
            <person name="Penin A."/>
            <person name="Logacheva M."/>
        </authorList>
    </citation>
    <scope>NUCLEOTIDE SEQUENCE</scope>
    <source>
        <strain evidence="1">Hsosn_3</strain>
        <tissue evidence="1">Leaf</tissue>
    </source>
</reference>
<protein>
    <submittedName>
        <fullName evidence="1">Uncharacterized protein</fullName>
    </submittedName>
</protein>
<dbReference type="EMBL" id="JAUIZM010000009">
    <property type="protein sequence ID" value="KAK1366809.1"/>
    <property type="molecule type" value="Genomic_DNA"/>
</dbReference>
<accession>A0AAD8HI30</accession>
<dbReference type="AlphaFoldDB" id="A0AAD8HI30"/>
<gene>
    <name evidence="1" type="ORF">POM88_042370</name>
</gene>
<comment type="caution">
    <text evidence="1">The sequence shown here is derived from an EMBL/GenBank/DDBJ whole genome shotgun (WGS) entry which is preliminary data.</text>
</comment>
<reference evidence="1" key="2">
    <citation type="submission" date="2023-05" db="EMBL/GenBank/DDBJ databases">
        <authorList>
            <person name="Schelkunov M.I."/>
        </authorList>
    </citation>
    <scope>NUCLEOTIDE SEQUENCE</scope>
    <source>
        <strain evidence="1">Hsosn_3</strain>
        <tissue evidence="1">Leaf</tissue>
    </source>
</reference>
<keyword evidence="2" id="KW-1185">Reference proteome</keyword>